<accession>A0ABY9V2B6</accession>
<evidence type="ECO:0000313" key="2">
    <source>
        <dbReference type="Proteomes" id="UP001305606"/>
    </source>
</evidence>
<gene>
    <name evidence="1" type="ORF">PS467_12995</name>
</gene>
<protein>
    <submittedName>
        <fullName evidence="1">Uncharacterized protein</fullName>
    </submittedName>
</protein>
<keyword evidence="2" id="KW-1185">Reference proteome</keyword>
<evidence type="ECO:0000313" key="1">
    <source>
        <dbReference type="EMBL" id="WNE96189.1"/>
    </source>
</evidence>
<sequence>MAVSAGTAVAVPTSASILPRAAASCAYPYVCLFKDGLKIGQFQDVTTDWQPLPSQPSGTITITNTRLDDTAHIRFSTGSTICLPPEYTIDVAGPLTGIRISTAATC</sequence>
<dbReference type="RefSeq" id="WP_311035401.1">
    <property type="nucleotide sequence ID" value="NZ_CP117522.1"/>
</dbReference>
<dbReference type="EMBL" id="CP117522">
    <property type="protein sequence ID" value="WNE96189.1"/>
    <property type="molecule type" value="Genomic_DNA"/>
</dbReference>
<reference evidence="1 2" key="1">
    <citation type="submission" date="2023-02" db="EMBL/GenBank/DDBJ databases">
        <title>Streptomyces sp. SCA4-21 with antifungal activity against Fusarium oxysporum f. sp. cubense, Streptomyces sp. SCA2-17 with antifungal activity against Fusarium oxysporum f. sp. cubense.</title>
        <authorList>
            <person name="Qi D."/>
        </authorList>
    </citation>
    <scope>NUCLEOTIDE SEQUENCE [LARGE SCALE GENOMIC DNA]</scope>
    <source>
        <strain evidence="1 2">SCA4-21</strain>
    </source>
</reference>
<proteinExistence type="predicted"/>
<name>A0ABY9V2B6_9ACTN</name>
<organism evidence="1 2">
    <name type="scientific">Streptomyces luomodiensis</name>
    <dbReference type="NCBI Taxonomy" id="3026192"/>
    <lineage>
        <taxon>Bacteria</taxon>
        <taxon>Bacillati</taxon>
        <taxon>Actinomycetota</taxon>
        <taxon>Actinomycetes</taxon>
        <taxon>Kitasatosporales</taxon>
        <taxon>Streptomycetaceae</taxon>
        <taxon>Streptomyces</taxon>
    </lineage>
</organism>
<dbReference type="Proteomes" id="UP001305606">
    <property type="component" value="Chromosome"/>
</dbReference>